<dbReference type="GO" id="GO:0003899">
    <property type="term" value="F:DNA-directed RNA polymerase activity"/>
    <property type="evidence" value="ECO:0007669"/>
    <property type="project" value="InterPro"/>
</dbReference>
<dbReference type="Gene3D" id="2.40.50.100">
    <property type="match status" value="1"/>
</dbReference>
<gene>
    <name evidence="2" type="ORF">CO005_02870</name>
</gene>
<feature type="domain" description="RNA polymerase Rpb1" evidence="1">
    <location>
        <begin position="4"/>
        <end position="161"/>
    </location>
</feature>
<dbReference type="InterPro" id="IPR007081">
    <property type="entry name" value="RNA_pol_Rpb1_5"/>
</dbReference>
<dbReference type="CDD" id="cd02655">
    <property type="entry name" value="RNAP_beta'_C"/>
    <property type="match status" value="1"/>
</dbReference>
<accession>A0A2M7IBZ6</accession>
<dbReference type="Gene3D" id="1.10.1790.20">
    <property type="match status" value="1"/>
</dbReference>
<sequence>RVRHFGGIVISDVTQGLPRVEELLETRTPKIVSPIAEIAGRATVIEDTEKEIFDITISALSKDATVQEQKFTIPKSQKLKIKDGDLISVGTPLSEGYLDIDDILTIKGLRSAQIYLLDEIQDVYESQGIAIHDKHFEVIIRKMSDKVIIEDEGDTSLIKDEVVSKIRFTEENKKVLSKGERPATGKVSILGITRAAIHTDSWLSAASFEQTTTVLSSAAIKGQTDYLLGLKENVIIGRLIPVTSELISKYYGKFANQYANNQPTDKKEEKKQD</sequence>
<dbReference type="Proteomes" id="UP000230822">
    <property type="component" value="Unassembled WGS sequence"/>
</dbReference>
<dbReference type="GO" id="GO:0000428">
    <property type="term" value="C:DNA-directed RNA polymerase complex"/>
    <property type="evidence" value="ECO:0007669"/>
    <property type="project" value="UniProtKB-KW"/>
</dbReference>
<evidence type="ECO:0000259" key="1">
    <source>
        <dbReference type="Pfam" id="PF04998"/>
    </source>
</evidence>
<reference evidence="3" key="1">
    <citation type="submission" date="2017-09" db="EMBL/GenBank/DDBJ databases">
        <title>Depth-based differentiation of microbial function through sediment-hosted aquifers and enrichment of novel symbionts in the deep terrestrial subsurface.</title>
        <authorList>
            <person name="Probst A.J."/>
            <person name="Ladd B."/>
            <person name="Jarett J.K."/>
            <person name="Geller-Mcgrath D.E."/>
            <person name="Sieber C.M.K."/>
            <person name="Emerson J.B."/>
            <person name="Anantharaman K."/>
            <person name="Thomas B.C."/>
            <person name="Malmstrom R."/>
            <person name="Stieglmeier M."/>
            <person name="Klingl A."/>
            <person name="Woyke T."/>
            <person name="Ryan C.M."/>
            <person name="Banfield J.F."/>
        </authorList>
    </citation>
    <scope>NUCLEOTIDE SEQUENCE [LARGE SCALE GENOMIC DNA]</scope>
</reference>
<feature type="non-terminal residue" evidence="2">
    <location>
        <position position="1"/>
    </location>
</feature>
<comment type="caution">
    <text evidence="2">The sequence shown here is derived from an EMBL/GenBank/DDBJ whole genome shotgun (WGS) entry which is preliminary data.</text>
</comment>
<organism evidence="2 3">
    <name type="scientific">Candidatus Roizmanbacteria bacterium CG_4_8_14_3_um_filter_34_9</name>
    <dbReference type="NCBI Taxonomy" id="1974832"/>
    <lineage>
        <taxon>Bacteria</taxon>
        <taxon>Candidatus Roizmaniibacteriota</taxon>
    </lineage>
</organism>
<proteinExistence type="predicted"/>
<dbReference type="AlphaFoldDB" id="A0A2M7IBZ6"/>
<evidence type="ECO:0000313" key="3">
    <source>
        <dbReference type="Proteomes" id="UP000230822"/>
    </source>
</evidence>
<protein>
    <submittedName>
        <fullName evidence="2">DNA-directed RNA polymerase subunit beta</fullName>
    </submittedName>
</protein>
<evidence type="ECO:0000313" key="2">
    <source>
        <dbReference type="EMBL" id="PIW73182.1"/>
    </source>
</evidence>
<dbReference type="EMBL" id="PFGU01000074">
    <property type="protein sequence ID" value="PIW73182.1"/>
    <property type="molecule type" value="Genomic_DNA"/>
</dbReference>
<dbReference type="SUPFAM" id="SSF64484">
    <property type="entry name" value="beta and beta-prime subunits of DNA dependent RNA-polymerase"/>
    <property type="match status" value="1"/>
</dbReference>
<dbReference type="PANTHER" id="PTHR48443">
    <property type="entry name" value="DNA-DIRECTED RNA POLYMERASE SUBUNIT BETA"/>
    <property type="match status" value="1"/>
</dbReference>
<dbReference type="Gene3D" id="1.10.150.390">
    <property type="match status" value="1"/>
</dbReference>
<dbReference type="GO" id="GO:0006351">
    <property type="term" value="P:DNA-templated transcription"/>
    <property type="evidence" value="ECO:0007669"/>
    <property type="project" value="InterPro"/>
</dbReference>
<dbReference type="PANTHER" id="PTHR48443:SF1">
    <property type="entry name" value="DNA-DIRECTED RNA POLYMERASE SUBUNIT BETA"/>
    <property type="match status" value="1"/>
</dbReference>
<dbReference type="GO" id="GO:0003677">
    <property type="term" value="F:DNA binding"/>
    <property type="evidence" value="ECO:0007669"/>
    <property type="project" value="InterPro"/>
</dbReference>
<keyword evidence="2" id="KW-0240">DNA-directed RNA polymerase</keyword>
<dbReference type="Pfam" id="PF04998">
    <property type="entry name" value="RNA_pol_Rpb1_5"/>
    <property type="match status" value="1"/>
</dbReference>
<keyword evidence="2" id="KW-0804">Transcription</keyword>
<name>A0A2M7IBZ6_9BACT</name>